<comment type="caution">
    <text evidence="5">The sequence shown here is derived from an EMBL/GenBank/DDBJ whole genome shotgun (WGS) entry which is preliminary data.</text>
</comment>
<dbReference type="OrthoDB" id="298344at2759"/>
<dbReference type="Gene3D" id="2.30.30.140">
    <property type="match status" value="1"/>
</dbReference>
<evidence type="ECO:0000256" key="3">
    <source>
        <dbReference type="ARBA" id="ARBA00022833"/>
    </source>
</evidence>
<keyword evidence="1" id="KW-0479">Metal-binding</keyword>
<dbReference type="VEuPathDB" id="VectorBase:LDEU006685"/>
<evidence type="ECO:0000259" key="4">
    <source>
        <dbReference type="PROSITE" id="PS50812"/>
    </source>
</evidence>
<accession>A0A443SD42</accession>
<evidence type="ECO:0000313" key="5">
    <source>
        <dbReference type="EMBL" id="RWS25355.1"/>
    </source>
</evidence>
<protein>
    <submittedName>
        <fullName evidence="5">Zinc finger and mynd domain-containing protein-like protein</fullName>
    </submittedName>
</protein>
<dbReference type="InterPro" id="IPR000313">
    <property type="entry name" value="PWWP_dom"/>
</dbReference>
<organism evidence="5 6">
    <name type="scientific">Leptotrombidium deliense</name>
    <dbReference type="NCBI Taxonomy" id="299467"/>
    <lineage>
        <taxon>Eukaryota</taxon>
        <taxon>Metazoa</taxon>
        <taxon>Ecdysozoa</taxon>
        <taxon>Arthropoda</taxon>
        <taxon>Chelicerata</taxon>
        <taxon>Arachnida</taxon>
        <taxon>Acari</taxon>
        <taxon>Acariformes</taxon>
        <taxon>Trombidiformes</taxon>
        <taxon>Prostigmata</taxon>
        <taxon>Anystina</taxon>
        <taxon>Parasitengona</taxon>
        <taxon>Trombiculoidea</taxon>
        <taxon>Trombiculidae</taxon>
        <taxon>Leptotrombidium</taxon>
    </lineage>
</organism>
<dbReference type="SUPFAM" id="SSF63748">
    <property type="entry name" value="Tudor/PWWP/MBT"/>
    <property type="match status" value="1"/>
</dbReference>
<dbReference type="STRING" id="299467.A0A443SD42"/>
<gene>
    <name evidence="5" type="ORF">B4U80_13089</name>
</gene>
<dbReference type="GO" id="GO:0008270">
    <property type="term" value="F:zinc ion binding"/>
    <property type="evidence" value="ECO:0007669"/>
    <property type="project" value="UniProtKB-KW"/>
</dbReference>
<dbReference type="GO" id="GO:0005634">
    <property type="term" value="C:nucleus"/>
    <property type="evidence" value="ECO:0007669"/>
    <property type="project" value="TreeGrafter"/>
</dbReference>
<evidence type="ECO:0000313" key="6">
    <source>
        <dbReference type="Proteomes" id="UP000288716"/>
    </source>
</evidence>
<dbReference type="Pfam" id="PF00855">
    <property type="entry name" value="PWWP"/>
    <property type="match status" value="1"/>
</dbReference>
<name>A0A443SD42_9ACAR</name>
<dbReference type="GO" id="GO:0005737">
    <property type="term" value="C:cytoplasm"/>
    <property type="evidence" value="ECO:0007669"/>
    <property type="project" value="TreeGrafter"/>
</dbReference>
<dbReference type="PANTHER" id="PTHR46453:SF5">
    <property type="entry name" value="PROTEIN KINASE C-BINDING PROTEIN 1 ISOFORM X1"/>
    <property type="match status" value="1"/>
</dbReference>
<dbReference type="AlphaFoldDB" id="A0A443SD42"/>
<reference evidence="5 6" key="1">
    <citation type="journal article" date="2018" name="Gigascience">
        <title>Genomes of trombidid mites reveal novel predicted allergens and laterally-transferred genes associated with secondary metabolism.</title>
        <authorList>
            <person name="Dong X."/>
            <person name="Chaisiri K."/>
            <person name="Xia D."/>
            <person name="Armstrong S.D."/>
            <person name="Fang Y."/>
            <person name="Donnelly M.J."/>
            <person name="Kadowaki T."/>
            <person name="McGarry J.W."/>
            <person name="Darby A.C."/>
            <person name="Makepeace B.L."/>
        </authorList>
    </citation>
    <scope>NUCLEOTIDE SEQUENCE [LARGE SCALE GENOMIC DNA]</scope>
    <source>
        <strain evidence="5">UoL-UT</strain>
    </source>
</reference>
<feature type="domain" description="PWWP" evidence="4">
    <location>
        <begin position="131"/>
        <end position="183"/>
    </location>
</feature>
<dbReference type="EMBL" id="NCKV01003791">
    <property type="protein sequence ID" value="RWS25355.1"/>
    <property type="molecule type" value="Genomic_DNA"/>
</dbReference>
<keyword evidence="2" id="KW-0863">Zinc-finger</keyword>
<sequence>MESCPFCERRAIELKRNLDRKTINAALNWVWWHMQEEIGIQMKILRYLDHKSATNQFHTSEDFLIEVKRKYALVLMDPKVNDKGSLSAYRKLHEIATREIDDFQRCFDCFNSRHRYDEFRQLWICNVCTVPHLLVYAKLAKYPFWPAKVLANKKNSDEILCRFFGSQNESWISVKNCYLLSDAYPDDVEPKDKRYLKAKEEVQKHVKMIHNCYPSKFHLAPRRHAVNPAIINLFDEPMFCNGNGINGKQPSAGDSDEGEESGADEQLAIMNSELQTSYSSVALAENDVNKQKRKPVVNVEKCKRLERMIGKQNEWCLAQFAEKSQSTVNTENVLNIDYS</sequence>
<keyword evidence="3" id="KW-0862">Zinc</keyword>
<dbReference type="Proteomes" id="UP000288716">
    <property type="component" value="Unassembled WGS sequence"/>
</dbReference>
<dbReference type="PANTHER" id="PTHR46453">
    <property type="entry name" value="PROTEIN KINASE C-BINDING PROTEIN 1"/>
    <property type="match status" value="1"/>
</dbReference>
<dbReference type="PROSITE" id="PS50812">
    <property type="entry name" value="PWWP"/>
    <property type="match status" value="1"/>
</dbReference>
<keyword evidence="6" id="KW-1185">Reference proteome</keyword>
<evidence type="ECO:0000256" key="1">
    <source>
        <dbReference type="ARBA" id="ARBA00022723"/>
    </source>
</evidence>
<dbReference type="GO" id="GO:0003714">
    <property type="term" value="F:transcription corepressor activity"/>
    <property type="evidence" value="ECO:0007669"/>
    <property type="project" value="TreeGrafter"/>
</dbReference>
<evidence type="ECO:0000256" key="2">
    <source>
        <dbReference type="ARBA" id="ARBA00022771"/>
    </source>
</evidence>
<proteinExistence type="predicted"/>